<dbReference type="AlphaFoldDB" id="A0A9W7GC54"/>
<evidence type="ECO:0000256" key="1">
    <source>
        <dbReference type="ARBA" id="ARBA00009670"/>
    </source>
</evidence>
<sequence>MTTSQISSFVRHTVKEFSSTSSTRLAASVEDDQIIDLQYKATSDVPPSPGSSSPPPPHFSAPVLDYNNITSSFSSVLTSLQSTTDQSVTEIESAVQALIHSSVNLTSSDSVQELERVLSEVRTSQQRQVKSLTRTLSDVERNLARLTGDIAYADTPLSNIQIIPREFKASNQMEGKIVAAQGYTDTEKRRLVTKKMRTRSIMGNWRVTPLYATAALLARWGNKCLNLPLIPVQVFTRIVRSSTFGPGVSSPRGTVAWSAGMGKEDAERTAEAMQEKWKRSATTGSFRRSVEIWGYALNFVRKEKRLTSKFVRGRITEKEYEDRRSALGQEVTQILLKLGPTFIKVGQLLSTRIDIVPKAYIEELKLLQDNVPPFPGEVSKRIIEEELGGELSELFDSFNMESLAAASLGQVHVATKGDKTFAVKVQRQYLRELFEVDLKNLRQLAVFLDAVDPKAEGSLLDRNCERDWLSIYEESKRLLYEEIDYRKERDNCERFAANFDLPKFSHIRVPKTYPEYSTDKVLCMEYVPGVKITDKPALVKMGLDPVDIGLKSCEAYLEQLCRHGFFHCDPHPGNIAVERDDEGQARLIYYDFGMMDTFGEQTRKGFVDFLFAFYENEPRDACNALAQLGILREDPNIDRIAVERVGKDFMDRFQDTLTAGDDAKFENQLGEEEKKRLARQKRQQLGEEFLTMNSDVPFVFPPTWTFVFRAFMSLDGIGKTLDEKYDMTRIAKPYLKELIDLKDGSALRTVTLKIAKRFGLRPVDLNMAVTQPRRTAFIEDVTRRLEQGDFKLRVRALETERALERSAMVQSNIFNAVCCGVLLNGALTLAATAAGGGGGAVGTRLGTAGAKLLAKAMVVAATVFGVQVPYGINKVRNLDKYFEKYGRKK</sequence>
<dbReference type="CDD" id="cd05121">
    <property type="entry name" value="ABC1_ADCK3-like"/>
    <property type="match status" value="1"/>
</dbReference>
<reference evidence="6" key="1">
    <citation type="journal article" date="2023" name="Commun. Biol.">
        <title>Genome analysis of Parmales, the sister group of diatoms, reveals the evolutionary specialization of diatoms from phago-mixotrophs to photoautotrophs.</title>
        <authorList>
            <person name="Ban H."/>
            <person name="Sato S."/>
            <person name="Yoshikawa S."/>
            <person name="Yamada K."/>
            <person name="Nakamura Y."/>
            <person name="Ichinomiya M."/>
            <person name="Sato N."/>
            <person name="Blanc-Mathieu R."/>
            <person name="Endo H."/>
            <person name="Kuwata A."/>
            <person name="Ogata H."/>
        </authorList>
    </citation>
    <scope>NUCLEOTIDE SEQUENCE [LARGE SCALE GENOMIC DNA]</scope>
</reference>
<dbReference type="InterPro" id="IPR050154">
    <property type="entry name" value="UbiB_kinase"/>
</dbReference>
<evidence type="ECO:0000256" key="3">
    <source>
        <dbReference type="SAM" id="MobiDB-lite"/>
    </source>
</evidence>
<keyword evidence="6" id="KW-1185">Reference proteome</keyword>
<dbReference type="EMBL" id="BRYA01000112">
    <property type="protein sequence ID" value="GMI39835.1"/>
    <property type="molecule type" value="Genomic_DNA"/>
</dbReference>
<feature type="compositionally biased region" description="Pro residues" evidence="3">
    <location>
        <begin position="46"/>
        <end position="59"/>
    </location>
</feature>
<evidence type="ECO:0000256" key="2">
    <source>
        <dbReference type="SAM" id="Coils"/>
    </source>
</evidence>
<accession>A0A9W7GC54</accession>
<feature type="domain" description="ABC1 atypical kinase-like" evidence="4">
    <location>
        <begin position="367"/>
        <end position="618"/>
    </location>
</feature>
<organism evidence="5 6">
    <name type="scientific">Triparma columacea</name>
    <dbReference type="NCBI Taxonomy" id="722753"/>
    <lineage>
        <taxon>Eukaryota</taxon>
        <taxon>Sar</taxon>
        <taxon>Stramenopiles</taxon>
        <taxon>Ochrophyta</taxon>
        <taxon>Bolidophyceae</taxon>
        <taxon>Parmales</taxon>
        <taxon>Triparmaceae</taxon>
        <taxon>Triparma</taxon>
    </lineage>
</organism>
<dbReference type="PANTHER" id="PTHR10566:SF113">
    <property type="entry name" value="PROTEIN ACTIVITY OF BC1 COMPLEX KINASE 7, CHLOROPLASTIC"/>
    <property type="match status" value="1"/>
</dbReference>
<keyword evidence="2" id="KW-0175">Coiled coil</keyword>
<feature type="region of interest" description="Disordered" evidence="3">
    <location>
        <begin position="41"/>
        <end position="60"/>
    </location>
</feature>
<dbReference type="PANTHER" id="PTHR10566">
    <property type="entry name" value="CHAPERONE-ACTIVITY OF BC1 COMPLEX CABC1 -RELATED"/>
    <property type="match status" value="1"/>
</dbReference>
<gene>
    <name evidence="5" type="ORF">TrCOL_g3201</name>
</gene>
<dbReference type="Pfam" id="PF03109">
    <property type="entry name" value="ABC1"/>
    <property type="match status" value="1"/>
</dbReference>
<dbReference type="InterPro" id="IPR004147">
    <property type="entry name" value="ABC1_dom"/>
</dbReference>
<protein>
    <recommendedName>
        <fullName evidence="4">ABC1 atypical kinase-like domain-containing protein</fullName>
    </recommendedName>
</protein>
<comment type="similarity">
    <text evidence="1">Belongs to the protein kinase superfamily. ADCK protein kinase family.</text>
</comment>
<name>A0A9W7GC54_9STRA</name>
<evidence type="ECO:0000313" key="5">
    <source>
        <dbReference type="EMBL" id="GMI39835.1"/>
    </source>
</evidence>
<proteinExistence type="inferred from homology"/>
<dbReference type="SUPFAM" id="SSF56112">
    <property type="entry name" value="Protein kinase-like (PK-like)"/>
    <property type="match status" value="1"/>
</dbReference>
<feature type="coiled-coil region" evidence="2">
    <location>
        <begin position="122"/>
        <end position="149"/>
    </location>
</feature>
<dbReference type="Proteomes" id="UP001165065">
    <property type="component" value="Unassembled WGS sequence"/>
</dbReference>
<dbReference type="OrthoDB" id="427480at2759"/>
<evidence type="ECO:0000259" key="4">
    <source>
        <dbReference type="Pfam" id="PF03109"/>
    </source>
</evidence>
<evidence type="ECO:0000313" key="6">
    <source>
        <dbReference type="Proteomes" id="UP001165065"/>
    </source>
</evidence>
<comment type="caution">
    <text evidence="5">The sequence shown here is derived from an EMBL/GenBank/DDBJ whole genome shotgun (WGS) entry which is preliminary data.</text>
</comment>
<dbReference type="InterPro" id="IPR011009">
    <property type="entry name" value="Kinase-like_dom_sf"/>
</dbReference>